<dbReference type="InterPro" id="IPR050980">
    <property type="entry name" value="2C_sensor_his_kinase"/>
</dbReference>
<evidence type="ECO:0000259" key="15">
    <source>
        <dbReference type="PROSITE" id="PS50885"/>
    </source>
</evidence>
<keyword evidence="18" id="KW-1185">Reference proteome</keyword>
<proteinExistence type="predicted"/>
<feature type="transmembrane region" description="Helical" evidence="13">
    <location>
        <begin position="398"/>
        <end position="420"/>
    </location>
</feature>
<feature type="compositionally biased region" description="Polar residues" evidence="12">
    <location>
        <begin position="898"/>
        <end position="908"/>
    </location>
</feature>
<evidence type="ECO:0000313" key="17">
    <source>
        <dbReference type="EMBL" id="MED7827919.1"/>
    </source>
</evidence>
<feature type="compositionally biased region" description="Low complexity" evidence="12">
    <location>
        <begin position="770"/>
        <end position="791"/>
    </location>
</feature>
<dbReference type="PANTHER" id="PTHR44936:SF9">
    <property type="entry name" value="SENSOR PROTEIN CREC"/>
    <property type="match status" value="1"/>
</dbReference>
<reference evidence="17" key="1">
    <citation type="submission" date="2024-01" db="EMBL/GenBank/DDBJ databases">
        <title>First draft genome sequence data of TA4-1, the type strain of Gram-positive actinobacterium Streptomyces chiangmaiensis.</title>
        <authorList>
            <person name="Yasawong M."/>
            <person name="Nantapong N."/>
        </authorList>
    </citation>
    <scope>NUCLEOTIDE SEQUENCE</scope>
    <source>
        <strain evidence="17">TA4-1</strain>
    </source>
</reference>
<dbReference type="EC" id="2.7.13.3" evidence="3"/>
<feature type="region of interest" description="Disordered" evidence="12">
    <location>
        <begin position="128"/>
        <end position="148"/>
    </location>
</feature>
<feature type="domain" description="NIT" evidence="16">
    <location>
        <begin position="123"/>
        <end position="390"/>
    </location>
</feature>
<dbReference type="SMART" id="SM00387">
    <property type="entry name" value="HATPase_c"/>
    <property type="match status" value="1"/>
</dbReference>
<feature type="compositionally biased region" description="Pro residues" evidence="12">
    <location>
        <begin position="1123"/>
        <end position="1135"/>
    </location>
</feature>
<dbReference type="CDD" id="cd06225">
    <property type="entry name" value="HAMP"/>
    <property type="match status" value="1"/>
</dbReference>
<evidence type="ECO:0000256" key="13">
    <source>
        <dbReference type="SAM" id="Phobius"/>
    </source>
</evidence>
<dbReference type="Gene3D" id="6.10.340.10">
    <property type="match status" value="1"/>
</dbReference>
<sequence length="1236" mass="130225">MQGRFKRDGSASAEPEPHGGTDRGSSPQHAQNPGPAPSGGVPDRPGRTGATAAPTPPAPPKTTPPIDPGTRIALRNWRISTRLVSLLALPVVAATSLGALRIGDNVDQIRQLENMKLLTEMTKQATQLAEQLQEERDQSAGPLAHGASASDDYTVKNVRAKTNQARTTFLEGTQELDDATGSGQLSGVRESVVGIASELNNLSAIRAGAYKESKDSESKDSFQTVESYHRLITQLLSLSEDMAQATSNPEMIQRTRALAAFSTAKEYASVQRAIIAAALPATNKTYGELSENDRQYALSALDSQDSELDVFRSIYGDGAEDLTRPIDQGSPTVVDADQYAGRVLKSANGLRTQDKRSYKDWIDDDTAKIQQMKSIEGTLLEQMEQKARELKNASEREAIVSGALILIVLGVSLVGAFVVARSMIRSLRRLQETATKVAQDRLPELVKQLSESDPQDIDTSVESVGVHSRDEIGQVAAAFDDVHREAVRLAAEQALLRGNVNAMFTNLSRRSQGLIQRQLSLISELESREADPDQLSSLFKLDHLATRMRRNGENLLVLAGEEPGRRWTRPVPLVDVLRAAASEVEQYERIELAAVPATEVAGRVVNDLVHLLAELLENATSFSSPQTKVKVTGHALPDGRVLIEIHDTGIGLSPEDLAQINERLASPPTVDVSVSRRMGLFVVGRLSQRHGIRIQLRPSDSGGTTALVMLPVDVAHGGKKPASGKPGQGAAQSGGPAAAQAAAGVAAARRQAQQGGSSFGAGQPGGQGLGAAPQRGQVGAGQGPRPALPGSAPGGRPGGPQGSGAPQQGRPAPAGTGAGAFGQGGQQGAQSFQDAGSRQGGFGDGGSGMRPAAGLGDAGPTAAPQQPQQKQPKERGGRRRPQLSGRGGARAELPGGSPQRTPSWSDENAQPPVPRASLDTPRGHEEPDALSTTSPMPRVDDRQGPGSTSEFPRPDLNAPRPGAANNGGQFVRSDVFGGPAQGGPTGQFHAQGGDTGQYPAPGRAQDTGQYPAPGRPQDPASTGRFAPQGYDASNTGQFAVPGHGNHQDPSSTGQFERPQMGGEGYGSNRPPAPQRPQQPPRRQEPEALPPATGPGDGRTPLYDTLETNWFRGDRPQQGNGAVPPAPQQPAAPPQRPAATAAWRTSPNDEFVRQAERVRQPAAGGITTSGLPRRVPRANLVPGTAQQQQHHTGPQVSRAPDDVRGRLTNLRRGIAQGRQAGTGPTGSYPSPTHQQER</sequence>
<dbReference type="Pfam" id="PF00672">
    <property type="entry name" value="HAMP"/>
    <property type="match status" value="1"/>
</dbReference>
<feature type="compositionally biased region" description="Low complexity" evidence="12">
    <location>
        <begin position="720"/>
        <end position="736"/>
    </location>
</feature>
<dbReference type="RefSeq" id="WP_329512284.1">
    <property type="nucleotide sequence ID" value="NZ_BAAAYZ010000001.1"/>
</dbReference>
<feature type="region of interest" description="Disordered" evidence="12">
    <location>
        <begin position="1"/>
        <end position="69"/>
    </location>
</feature>
<dbReference type="InterPro" id="IPR036890">
    <property type="entry name" value="HATPase_C_sf"/>
</dbReference>
<dbReference type="InterPro" id="IPR003660">
    <property type="entry name" value="HAMP_dom"/>
</dbReference>
<evidence type="ECO:0000256" key="3">
    <source>
        <dbReference type="ARBA" id="ARBA00012438"/>
    </source>
</evidence>
<dbReference type="SUPFAM" id="SSF55874">
    <property type="entry name" value="ATPase domain of HSP90 chaperone/DNA topoisomerase II/histidine kinase"/>
    <property type="match status" value="1"/>
</dbReference>
<feature type="compositionally biased region" description="Gly residues" evidence="12">
    <location>
        <begin position="757"/>
        <end position="769"/>
    </location>
</feature>
<comment type="caution">
    <text evidence="17">The sequence shown here is derived from an EMBL/GenBank/DDBJ whole genome shotgun (WGS) entry which is preliminary data.</text>
</comment>
<dbReference type="PROSITE" id="PS50885">
    <property type="entry name" value="HAMP"/>
    <property type="match status" value="1"/>
</dbReference>
<evidence type="ECO:0000259" key="16">
    <source>
        <dbReference type="PROSITE" id="PS50906"/>
    </source>
</evidence>
<evidence type="ECO:0000256" key="4">
    <source>
        <dbReference type="ARBA" id="ARBA00022553"/>
    </source>
</evidence>
<keyword evidence="6 13" id="KW-0812">Transmembrane</keyword>
<dbReference type="InterPro" id="IPR003594">
    <property type="entry name" value="HATPase_dom"/>
</dbReference>
<feature type="compositionally biased region" description="Low complexity" evidence="12">
    <location>
        <begin position="741"/>
        <end position="756"/>
    </location>
</feature>
<feature type="domain" description="HAMP" evidence="15">
    <location>
        <begin position="421"/>
        <end position="491"/>
    </location>
</feature>
<dbReference type="PROSITE" id="PS50906">
    <property type="entry name" value="NIT"/>
    <property type="match status" value="1"/>
</dbReference>
<evidence type="ECO:0000256" key="1">
    <source>
        <dbReference type="ARBA" id="ARBA00000085"/>
    </source>
</evidence>
<dbReference type="InterPro" id="IPR005467">
    <property type="entry name" value="His_kinase_dom"/>
</dbReference>
<keyword evidence="10 13" id="KW-1133">Transmembrane helix</keyword>
<evidence type="ECO:0000256" key="11">
    <source>
        <dbReference type="ARBA" id="ARBA00023012"/>
    </source>
</evidence>
<feature type="compositionally biased region" description="Gly residues" evidence="12">
    <location>
        <begin position="838"/>
        <end position="848"/>
    </location>
</feature>
<protein>
    <recommendedName>
        <fullName evidence="3">histidine kinase</fullName>
        <ecNumber evidence="3">2.7.13.3</ecNumber>
    </recommendedName>
</protein>
<feature type="domain" description="Histidine kinase" evidence="14">
    <location>
        <begin position="608"/>
        <end position="714"/>
    </location>
</feature>
<evidence type="ECO:0000313" key="18">
    <source>
        <dbReference type="Proteomes" id="UP001333996"/>
    </source>
</evidence>
<feature type="compositionally biased region" description="Gly residues" evidence="12">
    <location>
        <begin position="816"/>
        <end position="827"/>
    </location>
</feature>
<evidence type="ECO:0000259" key="14">
    <source>
        <dbReference type="PROSITE" id="PS50109"/>
    </source>
</evidence>
<comment type="subcellular location">
    <subcellularLocation>
        <location evidence="2">Membrane</location>
    </subcellularLocation>
</comment>
<keyword evidence="7" id="KW-0547">Nucleotide-binding</keyword>
<dbReference type="Pfam" id="PF08376">
    <property type="entry name" value="NIT"/>
    <property type="match status" value="1"/>
</dbReference>
<evidence type="ECO:0000256" key="9">
    <source>
        <dbReference type="ARBA" id="ARBA00022840"/>
    </source>
</evidence>
<keyword evidence="8" id="KW-0418">Kinase</keyword>
<keyword evidence="13" id="KW-0472">Membrane</keyword>
<evidence type="ECO:0000256" key="8">
    <source>
        <dbReference type="ARBA" id="ARBA00022777"/>
    </source>
</evidence>
<dbReference type="EMBL" id="JAYWVC010000287">
    <property type="protein sequence ID" value="MED7827919.1"/>
    <property type="molecule type" value="Genomic_DNA"/>
</dbReference>
<comment type="catalytic activity">
    <reaction evidence="1">
        <text>ATP + protein L-histidine = ADP + protein N-phospho-L-histidine.</text>
        <dbReference type="EC" id="2.7.13.3"/>
    </reaction>
</comment>
<feature type="compositionally biased region" description="Basic and acidic residues" evidence="12">
    <location>
        <begin position="1"/>
        <end position="21"/>
    </location>
</feature>
<feature type="region of interest" description="Disordered" evidence="12">
    <location>
        <begin position="741"/>
        <end position="1236"/>
    </location>
</feature>
<evidence type="ECO:0000256" key="7">
    <source>
        <dbReference type="ARBA" id="ARBA00022741"/>
    </source>
</evidence>
<feature type="compositionally biased region" description="Pro residues" evidence="12">
    <location>
        <begin position="1070"/>
        <end position="1079"/>
    </location>
</feature>
<dbReference type="PANTHER" id="PTHR44936">
    <property type="entry name" value="SENSOR PROTEIN CREC"/>
    <property type="match status" value="1"/>
</dbReference>
<feature type="region of interest" description="Disordered" evidence="12">
    <location>
        <begin position="717"/>
        <end position="736"/>
    </location>
</feature>
<keyword evidence="4" id="KW-0597">Phosphoprotein</keyword>
<accession>A0ABU7FXW9</accession>
<evidence type="ECO:0000256" key="2">
    <source>
        <dbReference type="ARBA" id="ARBA00004370"/>
    </source>
</evidence>
<dbReference type="InterPro" id="IPR010910">
    <property type="entry name" value="Nitrate/nitrite_sensing_bac"/>
</dbReference>
<evidence type="ECO:0000256" key="6">
    <source>
        <dbReference type="ARBA" id="ARBA00022692"/>
    </source>
</evidence>
<feature type="compositionally biased region" description="Polar residues" evidence="12">
    <location>
        <begin position="1183"/>
        <end position="1194"/>
    </location>
</feature>
<name>A0ABU7FXW9_9ACTN</name>
<keyword evidence="5" id="KW-0808">Transferase</keyword>
<organism evidence="17 18">
    <name type="scientific">Streptomyces chiangmaiensis</name>
    <dbReference type="NCBI Taxonomy" id="766497"/>
    <lineage>
        <taxon>Bacteria</taxon>
        <taxon>Bacillati</taxon>
        <taxon>Actinomycetota</taxon>
        <taxon>Actinomycetes</taxon>
        <taxon>Kitasatosporales</taxon>
        <taxon>Streptomycetaceae</taxon>
        <taxon>Streptomyces</taxon>
    </lineage>
</organism>
<dbReference type="Pfam" id="PF02518">
    <property type="entry name" value="HATPase_c"/>
    <property type="match status" value="1"/>
</dbReference>
<dbReference type="Proteomes" id="UP001333996">
    <property type="component" value="Unassembled WGS sequence"/>
</dbReference>
<keyword evidence="11" id="KW-0902">Two-component regulatory system</keyword>
<feature type="compositionally biased region" description="Pro residues" evidence="12">
    <location>
        <begin position="54"/>
        <end position="67"/>
    </location>
</feature>
<dbReference type="SMART" id="SM00304">
    <property type="entry name" value="HAMP"/>
    <property type="match status" value="1"/>
</dbReference>
<keyword evidence="9" id="KW-0067">ATP-binding</keyword>
<feature type="compositionally biased region" description="Low complexity" evidence="12">
    <location>
        <begin position="828"/>
        <end position="837"/>
    </location>
</feature>
<evidence type="ECO:0000256" key="12">
    <source>
        <dbReference type="SAM" id="MobiDB-lite"/>
    </source>
</evidence>
<feature type="compositionally biased region" description="Gly residues" evidence="12">
    <location>
        <begin position="792"/>
        <end position="802"/>
    </location>
</feature>
<dbReference type="Gene3D" id="3.30.565.10">
    <property type="entry name" value="Histidine kinase-like ATPase, C-terminal domain"/>
    <property type="match status" value="1"/>
</dbReference>
<feature type="compositionally biased region" description="Polar residues" evidence="12">
    <location>
        <begin position="1224"/>
        <end position="1236"/>
    </location>
</feature>
<dbReference type="PROSITE" id="PS50109">
    <property type="entry name" value="HIS_KIN"/>
    <property type="match status" value="1"/>
</dbReference>
<feature type="compositionally biased region" description="Low complexity" evidence="12">
    <location>
        <begin position="803"/>
        <end position="815"/>
    </location>
</feature>
<feature type="compositionally biased region" description="Basic and acidic residues" evidence="12">
    <location>
        <begin position="1149"/>
        <end position="1158"/>
    </location>
</feature>
<evidence type="ECO:0000256" key="5">
    <source>
        <dbReference type="ARBA" id="ARBA00022679"/>
    </source>
</evidence>
<evidence type="ECO:0000256" key="10">
    <source>
        <dbReference type="ARBA" id="ARBA00022989"/>
    </source>
</evidence>
<gene>
    <name evidence="17" type="ORF">VXC91_40060</name>
</gene>
<dbReference type="InterPro" id="IPR013587">
    <property type="entry name" value="Nitrate/nitrite_sensing"/>
</dbReference>